<keyword evidence="2" id="KW-0732">Signal</keyword>
<accession>A0A6P8XLD6</accession>
<feature type="chain" id="PRO_5028073052" evidence="2">
    <location>
        <begin position="26"/>
        <end position="503"/>
    </location>
</feature>
<dbReference type="OrthoDB" id="7883899at2759"/>
<feature type="compositionally biased region" description="Low complexity" evidence="1">
    <location>
        <begin position="281"/>
        <end position="298"/>
    </location>
</feature>
<feature type="signal peptide" evidence="2">
    <location>
        <begin position="1"/>
        <end position="25"/>
    </location>
</feature>
<organism evidence="3 4">
    <name type="scientific">Drosophila albomicans</name>
    <name type="common">Fruit fly</name>
    <dbReference type="NCBI Taxonomy" id="7291"/>
    <lineage>
        <taxon>Eukaryota</taxon>
        <taxon>Metazoa</taxon>
        <taxon>Ecdysozoa</taxon>
        <taxon>Arthropoda</taxon>
        <taxon>Hexapoda</taxon>
        <taxon>Insecta</taxon>
        <taxon>Pterygota</taxon>
        <taxon>Neoptera</taxon>
        <taxon>Endopterygota</taxon>
        <taxon>Diptera</taxon>
        <taxon>Brachycera</taxon>
        <taxon>Muscomorpha</taxon>
        <taxon>Ephydroidea</taxon>
        <taxon>Drosophilidae</taxon>
        <taxon>Drosophila</taxon>
    </lineage>
</organism>
<name>A0A6P8XLD6_DROAB</name>
<feature type="region of interest" description="Disordered" evidence="1">
    <location>
        <begin position="273"/>
        <end position="319"/>
    </location>
</feature>
<dbReference type="AlphaFoldDB" id="A0A6P8XLD6"/>
<sequence>MKRMSFALILISCCLLGLELNGSSATATLPSMALTRQAIELGIDAPTLGELWRNKQPVVISKPDASGQLHTTTYSLSPDEKSIIVRTDPEEPPAPKLDPIPITTSTTTPSPQTDWEYLPNSIGNRRTFTTTNLGSDWPSLGGSFPLLPGSRDYPSFGFPAGVTPHTQTKTEQDDQGNRVTTTIKTYGTPLFSTSSHSWSTGPQLSANWPSFSFPSGVTPQVTTKKEQDDQGNTVTTTTKVYKSTVPINWFPQTNGGLPESWQRRRDPFAEQRPQFSYGDFSPASNPSSSDPVSQSTPTFLPPLPTRPTLQAEVTPRTITTYNLDSLPTYRETNELPSDNTRVRTFTQSTYGLDPPTTSELTPEMRNLLDRGGITDEDINNARARGEDLVRTRTTPDGRKITTTVRVNSTPVLAPLPTAPPQTNVLYRSQTEAAAAAPAPAESSDKSIDNFLSQVNLKPSDILEHNGEVVKTIVDKDGRVLSARFVLSTAKGDEQGQGQGPPTK</sequence>
<evidence type="ECO:0000313" key="4">
    <source>
        <dbReference type="RefSeq" id="XP_034099367.1"/>
    </source>
</evidence>
<evidence type="ECO:0000313" key="3">
    <source>
        <dbReference type="Proteomes" id="UP000515160"/>
    </source>
</evidence>
<feature type="region of interest" description="Disordered" evidence="1">
    <location>
        <begin position="87"/>
        <end position="113"/>
    </location>
</feature>
<protein>
    <submittedName>
        <fullName evidence="4">Myb-like protein U</fullName>
    </submittedName>
</protein>
<gene>
    <name evidence="4" type="primary">LOC117564620</name>
</gene>
<feature type="region of interest" description="Disordered" evidence="1">
    <location>
        <begin position="217"/>
        <end position="237"/>
    </location>
</feature>
<proteinExistence type="predicted"/>
<keyword evidence="3" id="KW-1185">Reference proteome</keyword>
<feature type="compositionally biased region" description="Low complexity" evidence="1">
    <location>
        <begin position="99"/>
        <end position="111"/>
    </location>
</feature>
<reference evidence="4" key="1">
    <citation type="submission" date="2025-08" db="UniProtKB">
        <authorList>
            <consortium name="RefSeq"/>
        </authorList>
    </citation>
    <scope>IDENTIFICATION</scope>
    <source>
        <strain evidence="4">15112-1751.03</strain>
        <tissue evidence="4">Whole Adult</tissue>
    </source>
</reference>
<dbReference type="GeneID" id="117564620"/>
<evidence type="ECO:0000256" key="1">
    <source>
        <dbReference type="SAM" id="MobiDB-lite"/>
    </source>
</evidence>
<dbReference type="RefSeq" id="XP_034099367.1">
    <property type="nucleotide sequence ID" value="XM_034243476.2"/>
</dbReference>
<dbReference type="Proteomes" id="UP000515160">
    <property type="component" value="Chromosome 2L"/>
</dbReference>
<evidence type="ECO:0000256" key="2">
    <source>
        <dbReference type="SAM" id="SignalP"/>
    </source>
</evidence>